<comment type="caution">
    <text evidence="2">The sequence shown here is derived from an EMBL/GenBank/DDBJ whole genome shotgun (WGS) entry which is preliminary data.</text>
</comment>
<sequence length="317" mass="36212">MKKIERVNCVLKGEIPDQIPMGFWLHFPKDIISKGVEAQVAAHLDFKDKTQTDILKIMNENEMRGNHKIEQLHEWKNIPKLSKTSKLITDQADILQRIVEANQEDCYLLGTVHGLIASLSHASGHSYSVSPALINDHYQRDPEAVMDGLKIIEENTQHVLEMTMNSGVQGIYYAALGGEKHKFNETFIQELLKPAESGLLKHAEERETISIFLHICKEDTILRNYQDYPCDVVNWAMHESSYSFDEARQIFGNKVYLGGFDDRSGALVDGSEQEIQEKLNKIHQEFKGNRYIIGADCTLPTDIPLAKLRHIHEYLQQ</sequence>
<dbReference type="Proteomes" id="UP000013782">
    <property type="component" value="Unassembled WGS sequence"/>
</dbReference>
<dbReference type="GO" id="GO:0004853">
    <property type="term" value="F:uroporphyrinogen decarboxylase activity"/>
    <property type="evidence" value="ECO:0007669"/>
    <property type="project" value="InterPro"/>
</dbReference>
<dbReference type="OrthoDB" id="7375127at2"/>
<keyword evidence="3" id="KW-1185">Reference proteome</keyword>
<dbReference type="RefSeq" id="WP_010758916.1">
    <property type="nucleotide sequence ID" value="NZ_ASWD01000005.1"/>
</dbReference>
<dbReference type="Gene3D" id="3.20.20.210">
    <property type="match status" value="1"/>
</dbReference>
<dbReference type="EMBL" id="AJAQ01000036">
    <property type="protein sequence ID" value="EOH90142.1"/>
    <property type="molecule type" value="Genomic_DNA"/>
</dbReference>
<proteinExistence type="predicted"/>
<gene>
    <name evidence="2" type="ORF">UAU_03971</name>
</gene>
<reference evidence="2 3" key="1">
    <citation type="submission" date="2013-02" db="EMBL/GenBank/DDBJ databases">
        <title>The Genome Sequence of Enterococcus pallens BAA-351.</title>
        <authorList>
            <consortium name="The Broad Institute Genome Sequencing Platform"/>
            <consortium name="The Broad Institute Genome Sequencing Center for Infectious Disease"/>
            <person name="Earl A.M."/>
            <person name="Gilmore M.S."/>
            <person name="Lebreton F."/>
            <person name="Walker B."/>
            <person name="Young S.K."/>
            <person name="Zeng Q."/>
            <person name="Gargeya S."/>
            <person name="Fitzgerald M."/>
            <person name="Haas B."/>
            <person name="Abouelleil A."/>
            <person name="Alvarado L."/>
            <person name="Arachchi H.M."/>
            <person name="Berlin A.M."/>
            <person name="Chapman S.B."/>
            <person name="Dewar J."/>
            <person name="Goldberg J."/>
            <person name="Griggs A."/>
            <person name="Gujja S."/>
            <person name="Hansen M."/>
            <person name="Howarth C."/>
            <person name="Imamovic A."/>
            <person name="Larimer J."/>
            <person name="McCowan C."/>
            <person name="Murphy C."/>
            <person name="Neiman D."/>
            <person name="Pearson M."/>
            <person name="Priest M."/>
            <person name="Roberts A."/>
            <person name="Saif S."/>
            <person name="Shea T."/>
            <person name="Sisk P."/>
            <person name="Sykes S."/>
            <person name="Wortman J."/>
            <person name="Nusbaum C."/>
            <person name="Birren B."/>
        </authorList>
    </citation>
    <scope>NUCLEOTIDE SEQUENCE [LARGE SCALE GENOMIC DNA]</scope>
    <source>
        <strain evidence="2 3">ATCC BAA-351</strain>
    </source>
</reference>
<protein>
    <recommendedName>
        <fullName evidence="1">Uroporphyrinogen decarboxylase (URO-D) domain-containing protein</fullName>
    </recommendedName>
</protein>
<dbReference type="eggNOG" id="COG0407">
    <property type="taxonomic scope" value="Bacteria"/>
</dbReference>
<name>R2Q0Q4_9ENTE</name>
<evidence type="ECO:0000313" key="3">
    <source>
        <dbReference type="Proteomes" id="UP000013782"/>
    </source>
</evidence>
<dbReference type="STRING" id="160454.RV10_GL003638"/>
<feature type="domain" description="Uroporphyrinogen decarboxylase (URO-D)" evidence="1">
    <location>
        <begin position="73"/>
        <end position="314"/>
    </location>
</feature>
<dbReference type="AlphaFoldDB" id="R2Q0Q4"/>
<dbReference type="InterPro" id="IPR000257">
    <property type="entry name" value="Uroporphyrinogen_deCOase"/>
</dbReference>
<dbReference type="InterPro" id="IPR038071">
    <property type="entry name" value="UROD/MetE-like_sf"/>
</dbReference>
<dbReference type="Pfam" id="PF01208">
    <property type="entry name" value="URO-D"/>
    <property type="match status" value="1"/>
</dbReference>
<evidence type="ECO:0000313" key="2">
    <source>
        <dbReference type="EMBL" id="EOH90142.1"/>
    </source>
</evidence>
<dbReference type="GO" id="GO:0006779">
    <property type="term" value="P:porphyrin-containing compound biosynthetic process"/>
    <property type="evidence" value="ECO:0007669"/>
    <property type="project" value="InterPro"/>
</dbReference>
<evidence type="ECO:0000259" key="1">
    <source>
        <dbReference type="Pfam" id="PF01208"/>
    </source>
</evidence>
<dbReference type="HOGENOM" id="CLU_040933_1_1_9"/>
<dbReference type="PATRIC" id="fig|1158607.3.peg.3954"/>
<dbReference type="SUPFAM" id="SSF51726">
    <property type="entry name" value="UROD/MetE-like"/>
    <property type="match status" value="1"/>
</dbReference>
<accession>R2Q0Q4</accession>
<organism evidence="2 3">
    <name type="scientific">Enterococcus pallens ATCC BAA-351</name>
    <dbReference type="NCBI Taxonomy" id="1158607"/>
    <lineage>
        <taxon>Bacteria</taxon>
        <taxon>Bacillati</taxon>
        <taxon>Bacillota</taxon>
        <taxon>Bacilli</taxon>
        <taxon>Lactobacillales</taxon>
        <taxon>Enterococcaceae</taxon>
        <taxon>Enterococcus</taxon>
    </lineage>
</organism>